<reference evidence="1" key="1">
    <citation type="submission" date="2022-07" db="EMBL/GenBank/DDBJ databases">
        <title>Genome Sequence of Agrocybe chaxingu.</title>
        <authorList>
            <person name="Buettner E."/>
        </authorList>
    </citation>
    <scope>NUCLEOTIDE SEQUENCE</scope>
    <source>
        <strain evidence="1">MP-N11</strain>
    </source>
</reference>
<accession>A0A9W8MSK6</accession>
<name>A0A9W8MSK6_9AGAR</name>
<comment type="caution">
    <text evidence="1">The sequence shown here is derived from an EMBL/GenBank/DDBJ whole genome shotgun (WGS) entry which is preliminary data.</text>
</comment>
<evidence type="ECO:0000313" key="2">
    <source>
        <dbReference type="Proteomes" id="UP001148786"/>
    </source>
</evidence>
<organism evidence="1 2">
    <name type="scientific">Agrocybe chaxingu</name>
    <dbReference type="NCBI Taxonomy" id="84603"/>
    <lineage>
        <taxon>Eukaryota</taxon>
        <taxon>Fungi</taxon>
        <taxon>Dikarya</taxon>
        <taxon>Basidiomycota</taxon>
        <taxon>Agaricomycotina</taxon>
        <taxon>Agaricomycetes</taxon>
        <taxon>Agaricomycetidae</taxon>
        <taxon>Agaricales</taxon>
        <taxon>Agaricineae</taxon>
        <taxon>Strophariaceae</taxon>
        <taxon>Agrocybe</taxon>
    </lineage>
</organism>
<dbReference type="OrthoDB" id="2841072at2759"/>
<sequence length="68" mass="7260">MCLQQRLPSASLCRLYIYSSAPEDDTPYAGVFLSDVEHLTFPNLTSPILSAGGPSSLTDADLMKIVAA</sequence>
<dbReference type="Proteomes" id="UP001148786">
    <property type="component" value="Unassembled WGS sequence"/>
</dbReference>
<gene>
    <name evidence="1" type="ORF">NLJ89_g9954</name>
</gene>
<proteinExistence type="predicted"/>
<dbReference type="AlphaFoldDB" id="A0A9W8MSK6"/>
<dbReference type="EMBL" id="JANKHO010001675">
    <property type="protein sequence ID" value="KAJ3500069.1"/>
    <property type="molecule type" value="Genomic_DNA"/>
</dbReference>
<keyword evidence="2" id="KW-1185">Reference proteome</keyword>
<evidence type="ECO:0000313" key="1">
    <source>
        <dbReference type="EMBL" id="KAJ3500069.1"/>
    </source>
</evidence>
<protein>
    <submittedName>
        <fullName evidence="1">Uncharacterized protein</fullName>
    </submittedName>
</protein>